<dbReference type="InterPro" id="IPR006016">
    <property type="entry name" value="UspA"/>
</dbReference>
<dbReference type="EMBL" id="FNXG01000002">
    <property type="protein sequence ID" value="SEH77832.1"/>
    <property type="molecule type" value="Genomic_DNA"/>
</dbReference>
<dbReference type="InterPro" id="IPR014729">
    <property type="entry name" value="Rossmann-like_a/b/a_fold"/>
</dbReference>
<dbReference type="SUPFAM" id="SSF52402">
    <property type="entry name" value="Adenine nucleotide alpha hydrolases-like"/>
    <property type="match status" value="1"/>
</dbReference>
<evidence type="ECO:0000259" key="2">
    <source>
        <dbReference type="Pfam" id="PF00582"/>
    </source>
</evidence>
<dbReference type="CDD" id="cd00293">
    <property type="entry name" value="USP-like"/>
    <property type="match status" value="1"/>
</dbReference>
<dbReference type="STRING" id="65735.SAMN04488075_0998"/>
<accession>A0A1H6L140</accession>
<dbReference type="Gene3D" id="3.40.50.620">
    <property type="entry name" value="HUPs"/>
    <property type="match status" value="1"/>
</dbReference>
<comment type="similarity">
    <text evidence="1">Belongs to the universal stress protein A family.</text>
</comment>
<dbReference type="Proteomes" id="UP000199125">
    <property type="component" value="Unassembled WGS sequence"/>
</dbReference>
<reference evidence="4" key="1">
    <citation type="submission" date="2016-10" db="EMBL/GenBank/DDBJ databases">
        <authorList>
            <person name="Varghese N."/>
            <person name="Submissions S."/>
        </authorList>
    </citation>
    <scope>NUCLEOTIDE SEQUENCE [LARGE SCALE GENOMIC DNA]</scope>
    <source>
        <strain evidence="4">DSM 11593</strain>
    </source>
</reference>
<dbReference type="AlphaFoldDB" id="A0A1H6L140"/>
<evidence type="ECO:0000256" key="1">
    <source>
        <dbReference type="ARBA" id="ARBA00008791"/>
    </source>
</evidence>
<dbReference type="PRINTS" id="PR01438">
    <property type="entry name" value="UNVRSLSTRESS"/>
</dbReference>
<keyword evidence="4" id="KW-1185">Reference proteome</keyword>
<dbReference type="InterPro" id="IPR006015">
    <property type="entry name" value="Universal_stress_UspA"/>
</dbReference>
<evidence type="ECO:0000313" key="3">
    <source>
        <dbReference type="EMBL" id="SEH77832.1"/>
    </source>
</evidence>
<dbReference type="PANTHER" id="PTHR46268:SF6">
    <property type="entry name" value="UNIVERSAL STRESS PROTEIN UP12"/>
    <property type="match status" value="1"/>
</dbReference>
<dbReference type="PANTHER" id="PTHR46268">
    <property type="entry name" value="STRESS RESPONSE PROTEIN NHAX"/>
    <property type="match status" value="1"/>
</dbReference>
<dbReference type="OrthoDB" id="9792500at2"/>
<gene>
    <name evidence="3" type="ORF">SAMN04488075_0998</name>
</gene>
<sequence>MKTVLMTIDLSEEQGSLALLDAALVLVRHHGAQLHVVSVLPSFGLPQVSGHFREGFEKEALRRLATALKEWIKTNVPEDVEVHPHVLQGTIYDEVLRSARKLSADVIVIGSHRPVLKDYLLGPNAARVVRHATCSVYVVRP</sequence>
<evidence type="ECO:0000313" key="4">
    <source>
        <dbReference type="Proteomes" id="UP000199125"/>
    </source>
</evidence>
<dbReference type="RefSeq" id="WP_090846014.1">
    <property type="nucleotide sequence ID" value="NZ_FNXG01000002.1"/>
</dbReference>
<protein>
    <submittedName>
        <fullName evidence="3">Nucleotide-binding universal stress protein, UspA family</fullName>
    </submittedName>
</protein>
<organism evidence="3 4">
    <name type="scientific">Paracoccus alkenifer</name>
    <dbReference type="NCBI Taxonomy" id="65735"/>
    <lineage>
        <taxon>Bacteria</taxon>
        <taxon>Pseudomonadati</taxon>
        <taxon>Pseudomonadota</taxon>
        <taxon>Alphaproteobacteria</taxon>
        <taxon>Rhodobacterales</taxon>
        <taxon>Paracoccaceae</taxon>
        <taxon>Paracoccus</taxon>
    </lineage>
</organism>
<dbReference type="Pfam" id="PF00582">
    <property type="entry name" value="Usp"/>
    <property type="match status" value="1"/>
</dbReference>
<feature type="domain" description="UspA" evidence="2">
    <location>
        <begin position="1"/>
        <end position="140"/>
    </location>
</feature>
<proteinExistence type="inferred from homology"/>
<name>A0A1H6L140_9RHOB</name>